<dbReference type="InterPro" id="IPR041522">
    <property type="entry name" value="CdaR_GGDEF"/>
</dbReference>
<feature type="domain" description="Purine catabolism PurC-like" evidence="2">
    <location>
        <begin position="8"/>
        <end position="126"/>
    </location>
</feature>
<reference evidence="5 6" key="1">
    <citation type="submission" date="2021-03" db="EMBL/GenBank/DDBJ databases">
        <title>Genomic Encyclopedia of Type Strains, Phase IV (KMG-IV): sequencing the most valuable type-strain genomes for metagenomic binning, comparative biology and taxonomic classification.</title>
        <authorList>
            <person name="Goeker M."/>
        </authorList>
    </citation>
    <scope>NUCLEOTIDE SEQUENCE [LARGE SCALE GENOMIC DNA]</scope>
    <source>
        <strain evidence="5 6">DSM 27512</strain>
    </source>
</reference>
<evidence type="ECO:0000256" key="1">
    <source>
        <dbReference type="ARBA" id="ARBA00006754"/>
    </source>
</evidence>
<dbReference type="Proteomes" id="UP001314903">
    <property type="component" value="Unassembled WGS sequence"/>
</dbReference>
<dbReference type="InterPro" id="IPR012914">
    <property type="entry name" value="PucR_dom"/>
</dbReference>
<dbReference type="InterPro" id="IPR025736">
    <property type="entry name" value="PucR_C-HTH_dom"/>
</dbReference>
<evidence type="ECO:0000313" key="6">
    <source>
        <dbReference type="Proteomes" id="UP001314903"/>
    </source>
</evidence>
<accession>A0ABS4KG39</accession>
<evidence type="ECO:0000313" key="5">
    <source>
        <dbReference type="EMBL" id="MBP2026742.1"/>
    </source>
</evidence>
<evidence type="ECO:0000259" key="3">
    <source>
        <dbReference type="Pfam" id="PF13556"/>
    </source>
</evidence>
<organism evidence="5 6">
    <name type="scientific">Acetoanaerobium pronyense</name>
    <dbReference type="NCBI Taxonomy" id="1482736"/>
    <lineage>
        <taxon>Bacteria</taxon>
        <taxon>Bacillati</taxon>
        <taxon>Bacillota</taxon>
        <taxon>Clostridia</taxon>
        <taxon>Peptostreptococcales</taxon>
        <taxon>Filifactoraceae</taxon>
        <taxon>Acetoanaerobium</taxon>
    </lineage>
</organism>
<keyword evidence="6" id="KW-1185">Reference proteome</keyword>
<dbReference type="InterPro" id="IPR051448">
    <property type="entry name" value="CdaR-like_regulators"/>
</dbReference>
<evidence type="ECO:0000259" key="2">
    <source>
        <dbReference type="Pfam" id="PF07905"/>
    </source>
</evidence>
<gene>
    <name evidence="5" type="ORF">J2Z35_000533</name>
</gene>
<name>A0ABS4KG39_9FIRM</name>
<dbReference type="Gene3D" id="1.10.10.2840">
    <property type="entry name" value="PucR C-terminal helix-turn-helix domain"/>
    <property type="match status" value="1"/>
</dbReference>
<dbReference type="RefSeq" id="WP_209659078.1">
    <property type="nucleotide sequence ID" value="NZ_JAGGLI010000004.1"/>
</dbReference>
<evidence type="ECO:0000259" key="4">
    <source>
        <dbReference type="Pfam" id="PF17853"/>
    </source>
</evidence>
<dbReference type="Pfam" id="PF07905">
    <property type="entry name" value="PucR"/>
    <property type="match status" value="1"/>
</dbReference>
<dbReference type="InterPro" id="IPR042070">
    <property type="entry name" value="PucR_C-HTH_sf"/>
</dbReference>
<comment type="similarity">
    <text evidence="1">Belongs to the CdaR family.</text>
</comment>
<proteinExistence type="inferred from homology"/>
<protein>
    <submittedName>
        <fullName evidence="5">Purine catabolism regulator</fullName>
    </submittedName>
</protein>
<feature type="domain" description="PucR C-terminal helix-turn-helix" evidence="3">
    <location>
        <begin position="471"/>
        <end position="529"/>
    </location>
</feature>
<feature type="domain" description="CdaR GGDEF-like" evidence="4">
    <location>
        <begin position="295"/>
        <end position="418"/>
    </location>
</feature>
<dbReference type="Pfam" id="PF13556">
    <property type="entry name" value="HTH_30"/>
    <property type="match status" value="1"/>
</dbReference>
<sequence>MKLTVEKLLSLGSYEEARIMSGQSGLSNEVKGITIMEDPTIKKWLKGGEALLTSLIPIKNYTDNQMVDFFDELIDRGISALIIKTGKAFDEIPESLIKWGEKNSIPIIEVPKHIFYTDLMYPAMAEVMQNQVNKLTYFKSLHERFRDMAIKNYPIKDVILALSEIIGNPVSLYDYNLNLVMNTSRDEPIIVHDKKILLNKNFENNNQCFYRKISVKDNDFSELIFEIPVTESVKNYLGVSELFHEVDAMNLIAIENACTTIALAMVRNIAVKEVEEKFMNDIINDLIFGQQSMSSSLVERANLAGIDLFEKYFVSVLTLGKDMETIRYELKNHLGNIVKKYEGAYSIKNDHVIIMVKNQRLSSYKELTQDFINDIKSMEKILKKNNRSISISLGIGGEIKGYENLKKSYDEAIGAIRIGEDIYGSNFTLFYDDLGIFKIIRDISLKSDINDYIPKSIMKVIDTDKLRNREYLKTLEVYLKNNKNIKLTAKELFIHPKTVSYRLEQIKEIGEIDFEDTDQILEIQFAIKIINFLRKK</sequence>
<dbReference type="EMBL" id="JAGGLI010000004">
    <property type="protein sequence ID" value="MBP2026742.1"/>
    <property type="molecule type" value="Genomic_DNA"/>
</dbReference>
<comment type="caution">
    <text evidence="5">The sequence shown here is derived from an EMBL/GenBank/DDBJ whole genome shotgun (WGS) entry which is preliminary data.</text>
</comment>
<dbReference type="PANTHER" id="PTHR33744">
    <property type="entry name" value="CARBOHYDRATE DIACID REGULATOR"/>
    <property type="match status" value="1"/>
</dbReference>
<dbReference type="Pfam" id="PF17853">
    <property type="entry name" value="GGDEF_2"/>
    <property type="match status" value="1"/>
</dbReference>